<comment type="caution">
    <text evidence="2">The sequence shown here is derived from an EMBL/GenBank/DDBJ whole genome shotgun (WGS) entry which is preliminary data.</text>
</comment>
<feature type="region of interest" description="Disordered" evidence="1">
    <location>
        <begin position="1"/>
        <end position="24"/>
    </location>
</feature>
<evidence type="ECO:0000313" key="3">
    <source>
        <dbReference type="Proteomes" id="UP000238479"/>
    </source>
</evidence>
<feature type="region of interest" description="Disordered" evidence="1">
    <location>
        <begin position="38"/>
        <end position="63"/>
    </location>
</feature>
<dbReference type="AlphaFoldDB" id="A0A2P6PSG5"/>
<accession>A0A2P6PSG5</accession>
<protein>
    <submittedName>
        <fullName evidence="2">Uncharacterized protein</fullName>
    </submittedName>
</protein>
<evidence type="ECO:0000256" key="1">
    <source>
        <dbReference type="SAM" id="MobiDB-lite"/>
    </source>
</evidence>
<organism evidence="2 3">
    <name type="scientific">Rosa chinensis</name>
    <name type="common">China rose</name>
    <dbReference type="NCBI Taxonomy" id="74649"/>
    <lineage>
        <taxon>Eukaryota</taxon>
        <taxon>Viridiplantae</taxon>
        <taxon>Streptophyta</taxon>
        <taxon>Embryophyta</taxon>
        <taxon>Tracheophyta</taxon>
        <taxon>Spermatophyta</taxon>
        <taxon>Magnoliopsida</taxon>
        <taxon>eudicotyledons</taxon>
        <taxon>Gunneridae</taxon>
        <taxon>Pentapetalae</taxon>
        <taxon>rosids</taxon>
        <taxon>fabids</taxon>
        <taxon>Rosales</taxon>
        <taxon>Rosaceae</taxon>
        <taxon>Rosoideae</taxon>
        <taxon>Rosoideae incertae sedis</taxon>
        <taxon>Rosa</taxon>
    </lineage>
</organism>
<sequence>MENHGSAKLNRTTSLDSEPKTLTKGQYDLARAAAALHAFEQRNNETTGISKPEENPISSLMKDQVGTKSCGVKFPA</sequence>
<name>A0A2P6PSG5_ROSCH</name>
<dbReference type="EMBL" id="PDCK01000044">
    <property type="protein sequence ID" value="PRQ24889.1"/>
    <property type="molecule type" value="Genomic_DNA"/>
</dbReference>
<gene>
    <name evidence="2" type="ORF">RchiOBHm_Chr6g0277451</name>
</gene>
<dbReference type="Proteomes" id="UP000238479">
    <property type="component" value="Chromosome 6"/>
</dbReference>
<evidence type="ECO:0000313" key="2">
    <source>
        <dbReference type="EMBL" id="PRQ24889.1"/>
    </source>
</evidence>
<proteinExistence type="predicted"/>
<reference evidence="2 3" key="1">
    <citation type="journal article" date="2018" name="Nat. Genet.">
        <title>The Rosa genome provides new insights in the design of modern roses.</title>
        <authorList>
            <person name="Bendahmane M."/>
        </authorList>
    </citation>
    <scope>NUCLEOTIDE SEQUENCE [LARGE SCALE GENOMIC DNA]</scope>
    <source>
        <strain evidence="3">cv. Old Blush</strain>
    </source>
</reference>
<dbReference type="Gramene" id="PRQ24889">
    <property type="protein sequence ID" value="PRQ24889"/>
    <property type="gene ID" value="RchiOBHm_Chr6g0277451"/>
</dbReference>
<keyword evidence="3" id="KW-1185">Reference proteome</keyword>